<sequence>MTPAEAAELLTLAAAFDRRTVGEADARAWAAALNSTPLDDDARAAVARHYAETDKWLTPAHVRQQRAKIRADRVTAANVVYDGRAGETGAESIARRRAQLDAVANGRIAPQSITRAIGFSEDRPALPAGATREEREDFAAERLAALGSYVPRSVADALAEYRPHRAERESLAQYGQPDPLDVPCPYEPCRAPASQPCRMGASRRHRATAHPSRLDAATTHHNARQEQHA</sequence>
<protein>
    <submittedName>
        <fullName evidence="3">Cell surface glycoprotein</fullName>
    </submittedName>
</protein>
<name>A0ABN5I5Q9_9ACTN</name>
<evidence type="ECO:0000256" key="1">
    <source>
        <dbReference type="SAM" id="MobiDB-lite"/>
    </source>
</evidence>
<dbReference type="InterPro" id="IPR056911">
    <property type="entry name" value="Phage_Znf_bind_put"/>
</dbReference>
<reference evidence="3 4" key="1">
    <citation type="submission" date="2018-02" db="EMBL/GenBank/DDBJ databases">
        <title>Complete genome sequence of Streptomyces dengpaensis, the producer of angucyclines.</title>
        <authorList>
            <person name="Yumei L."/>
        </authorList>
    </citation>
    <scope>NUCLEOTIDE SEQUENCE [LARGE SCALE GENOMIC DNA]</scope>
    <source>
        <strain evidence="3 4">XZHG99</strain>
    </source>
</reference>
<dbReference type="Proteomes" id="UP000238413">
    <property type="component" value="Chromosome"/>
</dbReference>
<dbReference type="RefSeq" id="WP_099504346.1">
    <property type="nucleotide sequence ID" value="NZ_CP026652.1"/>
</dbReference>
<organism evidence="3 4">
    <name type="scientific">Streptomyces dengpaensis</name>
    <dbReference type="NCBI Taxonomy" id="2049881"/>
    <lineage>
        <taxon>Bacteria</taxon>
        <taxon>Bacillati</taxon>
        <taxon>Actinomycetota</taxon>
        <taxon>Actinomycetes</taxon>
        <taxon>Kitasatosporales</taxon>
        <taxon>Streptomycetaceae</taxon>
        <taxon>Streptomyces</taxon>
    </lineage>
</organism>
<evidence type="ECO:0000313" key="3">
    <source>
        <dbReference type="EMBL" id="AVH58407.1"/>
    </source>
</evidence>
<accession>A0ABN5I5Q9</accession>
<evidence type="ECO:0000259" key="2">
    <source>
        <dbReference type="Pfam" id="PF24623"/>
    </source>
</evidence>
<evidence type="ECO:0000313" key="4">
    <source>
        <dbReference type="Proteomes" id="UP000238413"/>
    </source>
</evidence>
<keyword evidence="4" id="KW-1185">Reference proteome</keyword>
<feature type="region of interest" description="Disordered" evidence="1">
    <location>
        <begin position="194"/>
        <end position="229"/>
    </location>
</feature>
<proteinExistence type="predicted"/>
<feature type="domain" description="DNA-binding phage zinc finger" evidence="2">
    <location>
        <begin position="161"/>
        <end position="227"/>
    </location>
</feature>
<gene>
    <name evidence="3" type="ORF">C4B68_24505</name>
</gene>
<dbReference type="Pfam" id="PF24623">
    <property type="entry name" value="Phage_zn_bind_8"/>
    <property type="match status" value="1"/>
</dbReference>
<dbReference type="EMBL" id="CP026652">
    <property type="protein sequence ID" value="AVH58407.1"/>
    <property type="molecule type" value="Genomic_DNA"/>
</dbReference>